<feature type="domain" description="MobA/VirD2-like nuclease" evidence="2">
    <location>
        <begin position="151"/>
        <end position="243"/>
    </location>
</feature>
<comment type="caution">
    <text evidence="3">The sequence shown here is derived from an EMBL/GenBank/DDBJ whole genome shotgun (WGS) entry which is preliminary data.</text>
</comment>
<evidence type="ECO:0000259" key="2">
    <source>
        <dbReference type="Pfam" id="PF03432"/>
    </source>
</evidence>
<dbReference type="AlphaFoldDB" id="A0A062VGY6"/>
<dbReference type="eggNOG" id="COG3843">
    <property type="taxonomic scope" value="Bacteria"/>
</dbReference>
<dbReference type="EMBL" id="ARYM01000004">
    <property type="protein sequence ID" value="KCZ99698.1"/>
    <property type="molecule type" value="Genomic_DNA"/>
</dbReference>
<reference evidence="3 4" key="1">
    <citation type="journal article" date="2014" name="Antonie Van Leeuwenhoek">
        <title>Hyphomonas beringensis sp. nov. and Hyphomonas chukchiensis sp. nov., isolated from surface seawater of the Bering Sea and Chukchi Sea.</title>
        <authorList>
            <person name="Li C."/>
            <person name="Lai Q."/>
            <person name="Li G."/>
            <person name="Dong C."/>
            <person name="Wang J."/>
            <person name="Liao Y."/>
            <person name="Shao Z."/>
        </authorList>
    </citation>
    <scope>NUCLEOTIDE SEQUENCE [LARGE SCALE GENOMIC DNA]</scope>
    <source>
        <strain evidence="3 4">PS728</strain>
    </source>
</reference>
<protein>
    <recommendedName>
        <fullName evidence="2">MobA/VirD2-like nuclease domain-containing protein</fullName>
    </recommendedName>
</protein>
<dbReference type="Proteomes" id="UP000027100">
    <property type="component" value="Unassembled WGS sequence"/>
</dbReference>
<gene>
    <name evidence="3" type="ORF">HPO_04905</name>
</gene>
<dbReference type="STRING" id="1280954.HPO_04905"/>
<feature type="region of interest" description="Disordered" evidence="1">
    <location>
        <begin position="16"/>
        <end position="59"/>
    </location>
</feature>
<sequence>MLGPLSRLARPLDADRLEGRFGSGPGADGGTSAPAPLSRRLAQRAPITRHAKVTRRGEAVSDLRQRATVKVHYFDHARGGASALKAHTRYLARDAASREDLTQGAETPALEIEPPVAGARAHADYLARGGPPESVFYDRDAEGIDGGTRAEAWAKSDKRHFRIILAPEEGERLRDLTGYTREVMARAEAELGTRFSWVAVNHHDTGHAHTHIILRGRRANGQDLILPRDFIRHRLREIARDVATDWLGRRTPEQEREALDREVTRHRPTRLDRMLEARMSEGRMIHLGRLQGPGNDPHLSAALRARAKELLRLGLAREVRRGKLQFETGWQDRLKAMELHLDIRKQLMAQRQVAQQAERERLARGLSKGSLER</sequence>
<dbReference type="OrthoDB" id="9809969at2"/>
<dbReference type="PATRIC" id="fig|1280954.3.peg.1004"/>
<keyword evidence="4" id="KW-1185">Reference proteome</keyword>
<name>A0A062VGY6_9PROT</name>
<proteinExistence type="predicted"/>
<dbReference type="RefSeq" id="WP_051612302.1">
    <property type="nucleotide sequence ID" value="NZ_ARYM01000004.1"/>
</dbReference>
<evidence type="ECO:0000313" key="3">
    <source>
        <dbReference type="EMBL" id="KCZ99698.1"/>
    </source>
</evidence>
<dbReference type="InterPro" id="IPR005094">
    <property type="entry name" value="Endonuclease_MobA/VirD2"/>
</dbReference>
<evidence type="ECO:0000313" key="4">
    <source>
        <dbReference type="Proteomes" id="UP000027100"/>
    </source>
</evidence>
<accession>A0A062VGY6</accession>
<evidence type="ECO:0000256" key="1">
    <source>
        <dbReference type="SAM" id="MobiDB-lite"/>
    </source>
</evidence>
<organism evidence="3 4">
    <name type="scientific">Hyphomonas polymorpha PS728</name>
    <dbReference type="NCBI Taxonomy" id="1280954"/>
    <lineage>
        <taxon>Bacteria</taxon>
        <taxon>Pseudomonadati</taxon>
        <taxon>Pseudomonadota</taxon>
        <taxon>Alphaproteobacteria</taxon>
        <taxon>Hyphomonadales</taxon>
        <taxon>Hyphomonadaceae</taxon>
        <taxon>Hyphomonas</taxon>
    </lineage>
</organism>
<dbReference type="Pfam" id="PF03432">
    <property type="entry name" value="Relaxase"/>
    <property type="match status" value="1"/>
</dbReference>